<evidence type="ECO:0000256" key="2">
    <source>
        <dbReference type="ARBA" id="ARBA00005476"/>
    </source>
</evidence>
<feature type="compositionally biased region" description="Polar residues" evidence="3">
    <location>
        <begin position="518"/>
        <end position="530"/>
    </location>
</feature>
<feature type="compositionally biased region" description="Polar residues" evidence="3">
    <location>
        <begin position="296"/>
        <end position="310"/>
    </location>
</feature>
<organism evidence="5 6">
    <name type="scientific">Meloidogyne javanica</name>
    <name type="common">Root-knot nematode worm</name>
    <dbReference type="NCBI Taxonomy" id="6303"/>
    <lineage>
        <taxon>Eukaryota</taxon>
        <taxon>Metazoa</taxon>
        <taxon>Ecdysozoa</taxon>
        <taxon>Nematoda</taxon>
        <taxon>Chromadorea</taxon>
        <taxon>Rhabditida</taxon>
        <taxon>Tylenchina</taxon>
        <taxon>Tylenchomorpha</taxon>
        <taxon>Tylenchoidea</taxon>
        <taxon>Meloidogynidae</taxon>
        <taxon>Meloidogyninae</taxon>
        <taxon>Meloidogyne</taxon>
        <taxon>Meloidogyne incognita group</taxon>
    </lineage>
</organism>
<feature type="region of interest" description="Disordered" evidence="3">
    <location>
        <begin position="268"/>
        <end position="417"/>
    </location>
</feature>
<dbReference type="AlphaFoldDB" id="A0A915MSP7"/>
<feature type="compositionally biased region" description="Low complexity" evidence="3">
    <location>
        <begin position="321"/>
        <end position="334"/>
    </location>
</feature>
<dbReference type="PANTHER" id="PTHR12181">
    <property type="entry name" value="LIPIN"/>
    <property type="match status" value="1"/>
</dbReference>
<comment type="catalytic activity">
    <reaction evidence="1">
        <text>a 1,2-diacyl-sn-glycero-3-phosphate + H2O = a 1,2-diacyl-sn-glycerol + phosphate</text>
        <dbReference type="Rhea" id="RHEA:27429"/>
        <dbReference type="ChEBI" id="CHEBI:15377"/>
        <dbReference type="ChEBI" id="CHEBI:17815"/>
        <dbReference type="ChEBI" id="CHEBI:43474"/>
        <dbReference type="ChEBI" id="CHEBI:58608"/>
        <dbReference type="EC" id="3.1.3.4"/>
    </reaction>
    <physiologicalReaction direction="left-to-right" evidence="1">
        <dbReference type="Rhea" id="RHEA:27430"/>
    </physiologicalReaction>
</comment>
<dbReference type="GO" id="GO:0009062">
    <property type="term" value="P:fatty acid catabolic process"/>
    <property type="evidence" value="ECO:0007669"/>
    <property type="project" value="TreeGrafter"/>
</dbReference>
<name>A0A915MSP7_MELJA</name>
<feature type="compositionally biased region" description="Low complexity" evidence="3">
    <location>
        <begin position="269"/>
        <end position="280"/>
    </location>
</feature>
<evidence type="ECO:0000256" key="1">
    <source>
        <dbReference type="ARBA" id="ARBA00001180"/>
    </source>
</evidence>
<feature type="compositionally biased region" description="Low complexity" evidence="3">
    <location>
        <begin position="501"/>
        <end position="512"/>
    </location>
</feature>
<evidence type="ECO:0000259" key="4">
    <source>
        <dbReference type="SMART" id="SM00775"/>
    </source>
</evidence>
<protein>
    <submittedName>
        <fullName evidence="6">LNS2/PITP domain-containing protein</fullName>
    </submittedName>
</protein>
<dbReference type="GO" id="GO:0003713">
    <property type="term" value="F:transcription coactivator activity"/>
    <property type="evidence" value="ECO:0007669"/>
    <property type="project" value="TreeGrafter"/>
</dbReference>
<dbReference type="Proteomes" id="UP000887561">
    <property type="component" value="Unplaced"/>
</dbReference>
<keyword evidence="5" id="KW-1185">Reference proteome</keyword>
<dbReference type="InterPro" id="IPR007651">
    <property type="entry name" value="Lipin_N"/>
</dbReference>
<dbReference type="GO" id="GO:0019432">
    <property type="term" value="P:triglyceride biosynthetic process"/>
    <property type="evidence" value="ECO:0007669"/>
    <property type="project" value="TreeGrafter"/>
</dbReference>
<accession>A0A915MSP7</accession>
<reference evidence="6" key="1">
    <citation type="submission" date="2022-11" db="UniProtKB">
        <authorList>
            <consortium name="WormBaseParasite"/>
        </authorList>
    </citation>
    <scope>IDENTIFICATION</scope>
</reference>
<dbReference type="InterPro" id="IPR026058">
    <property type="entry name" value="LIPIN"/>
</dbReference>
<evidence type="ECO:0000256" key="3">
    <source>
        <dbReference type="SAM" id="MobiDB-lite"/>
    </source>
</evidence>
<dbReference type="GO" id="GO:0032869">
    <property type="term" value="P:cellular response to insulin stimulus"/>
    <property type="evidence" value="ECO:0007669"/>
    <property type="project" value="TreeGrafter"/>
</dbReference>
<feature type="region of interest" description="Disordered" evidence="3">
    <location>
        <begin position="74"/>
        <end position="93"/>
    </location>
</feature>
<evidence type="ECO:0000313" key="6">
    <source>
        <dbReference type="WBParaSite" id="scaffold5333_cov208.g9420"/>
    </source>
</evidence>
<dbReference type="GO" id="GO:0045944">
    <property type="term" value="P:positive regulation of transcription by RNA polymerase II"/>
    <property type="evidence" value="ECO:0007669"/>
    <property type="project" value="TreeGrafter"/>
</dbReference>
<dbReference type="InterPro" id="IPR013209">
    <property type="entry name" value="LNS2"/>
</dbReference>
<feature type="region of interest" description="Disordered" evidence="3">
    <location>
        <begin position="99"/>
        <end position="158"/>
    </location>
</feature>
<dbReference type="SUPFAM" id="SSF56784">
    <property type="entry name" value="HAD-like"/>
    <property type="match status" value="1"/>
</dbReference>
<dbReference type="InterPro" id="IPR031315">
    <property type="entry name" value="LNS2/PITP"/>
</dbReference>
<feature type="compositionally biased region" description="Low complexity" evidence="3">
    <location>
        <begin position="142"/>
        <end position="151"/>
    </location>
</feature>
<dbReference type="PANTHER" id="PTHR12181:SF12">
    <property type="entry name" value="PHOSPHATIDATE PHOSPHATASE"/>
    <property type="match status" value="1"/>
</dbReference>
<dbReference type="WBParaSite" id="scaffold5333_cov208.g9420">
    <property type="protein sequence ID" value="scaffold5333_cov208.g9420"/>
    <property type="gene ID" value="scaffold5333_cov208.g9420"/>
</dbReference>
<proteinExistence type="inferred from homology"/>
<dbReference type="InterPro" id="IPR036412">
    <property type="entry name" value="HAD-like_sf"/>
</dbReference>
<evidence type="ECO:0000313" key="5">
    <source>
        <dbReference type="Proteomes" id="UP000887561"/>
    </source>
</evidence>
<dbReference type="Pfam" id="PF04571">
    <property type="entry name" value="Lipin_N"/>
    <property type="match status" value="2"/>
</dbReference>
<dbReference type="GO" id="GO:0005634">
    <property type="term" value="C:nucleus"/>
    <property type="evidence" value="ECO:0007669"/>
    <property type="project" value="TreeGrafter"/>
</dbReference>
<dbReference type="GO" id="GO:0008195">
    <property type="term" value="F:phosphatidate phosphatase activity"/>
    <property type="evidence" value="ECO:0007669"/>
    <property type="project" value="UniProtKB-EC"/>
</dbReference>
<dbReference type="Pfam" id="PF08235">
    <property type="entry name" value="LNS2"/>
    <property type="match status" value="1"/>
</dbReference>
<feature type="compositionally biased region" description="Basic and acidic residues" evidence="3">
    <location>
        <begin position="373"/>
        <end position="389"/>
    </location>
</feature>
<comment type="similarity">
    <text evidence="2">Belongs to the lipin family.</text>
</comment>
<feature type="domain" description="LNS2/PITP" evidence="4">
    <location>
        <begin position="748"/>
        <end position="903"/>
    </location>
</feature>
<sequence length="964" mass="106825">MNSATLSGAIDVIVVEQPDGTMLSTPFHVRFGKYGVFNYDDKYVDIQINNEEIDLKMKLGGNGVAFFVEKSEEETELPSHLETSPLPDDIMETDGAARLTPSAKESKSLVDQTRPSKRSPRKDSAVVRPRKGSSSSDDELPLQKSRPPQQQRQKKMLPFSLSIYSCRKNRSLPDLSILPSDYNQNDINSQVISARVQVVGEGENGKKKSKHKRKATFGAIDMQKLINENNVVSKNVNGGGFHHSKSASTALKNVVTDTDLNMIPIEKLSPSSNSEQQSSPITPISLQDDQKEESKQSISPESSTKTTFFCSSDDDEEDPNSLENSKNNLLKPSNVGSDIADGALSDPEVDRQGNSPDMNDPEWKWGEIPKSSKTKDSSRSTTKKNEKQGRWNWFRWSRQPQQEEGEEATDGDLGNDPAKLEKYFGTRSGAMSISSNASNFDSGKGVSLGTSPSSAMSINDDNDTATLTGMVVDGMNKQPTNNSSAHSLENLTVTAENNIVATPATSTSSPSTLEKSKNVPTSRSRFDSGNSDASCATDLNLSDEEFIATTAEHLVSAASKKYKRSLRLSSDQLKLLNLDYGSNDARFSITTKFQKIGKIPFYLPYSDLDKHDVNILVQVLEFNFDVARLTSVRRALCPIRAIDVIVVEQPDGTMLSTPFHVRFGKYGVFNYDDKYVDIQINNEEIDLKMKLGGNGVAFFVENNATHNLFKLLKLKYSKNDARFSITTKFQGTAWCSCHIYLLRWCDKLVISDIDGTITKSDVLGHVIPAIGGTWAHSGVAELYTRIKNNGYQMVYLSSRAIGQSHYTKTYLQSIAQGSQTLPDGPVLLSPTSVLMAFKKEVIERRPEEFKIACLNDLKSLFPVDRPFFAGFGNRETDVKSYKAVDIPLERILIIDPSGMLRRADKIGYVSDYVSMAIDTVDYIFPPIPFLEDIKFSDPSLMTECRTLNFGTQPAFLQSEMTKTK</sequence>
<dbReference type="SMART" id="SM00775">
    <property type="entry name" value="LNS2"/>
    <property type="match status" value="1"/>
</dbReference>
<feature type="region of interest" description="Disordered" evidence="3">
    <location>
        <begin position="501"/>
        <end position="530"/>
    </location>
</feature>